<reference evidence="1 2" key="1">
    <citation type="submission" date="2018-08" db="EMBL/GenBank/DDBJ databases">
        <title>A genome reference for cultivated species of the human gut microbiota.</title>
        <authorList>
            <person name="Zou Y."/>
            <person name="Xue W."/>
            <person name="Luo G."/>
        </authorList>
    </citation>
    <scope>NUCLEOTIDE SEQUENCE [LARGE SCALE GENOMIC DNA]</scope>
    <source>
        <strain evidence="1 2">AF15-25</strain>
    </source>
</reference>
<dbReference type="RefSeq" id="WP_118081169.1">
    <property type="nucleotide sequence ID" value="NZ_QRYP01000036.1"/>
</dbReference>
<evidence type="ECO:0000313" key="2">
    <source>
        <dbReference type="Proteomes" id="UP000285236"/>
    </source>
</evidence>
<dbReference type="AlphaFoldDB" id="A0AA92TQJ6"/>
<dbReference type="Proteomes" id="UP000285236">
    <property type="component" value="Unassembled WGS sequence"/>
</dbReference>
<protein>
    <submittedName>
        <fullName evidence="1">Uncharacterized protein</fullName>
    </submittedName>
</protein>
<accession>A0AA92TQJ6</accession>
<dbReference type="EMBL" id="QRYP01000036">
    <property type="protein sequence ID" value="RGU93920.1"/>
    <property type="molecule type" value="Genomic_DNA"/>
</dbReference>
<evidence type="ECO:0000313" key="1">
    <source>
        <dbReference type="EMBL" id="RGU93920.1"/>
    </source>
</evidence>
<proteinExistence type="predicted"/>
<sequence length="345" mass="39969">MANPKLDFFRFKLKHKSGANKTFREFMLESGKCTNRDSDSKIFGKLFEYFMNELKNDFAKNDSIKKVMTLISNKGRRIINKHWDERPKPDLAKNIIAGVVNGGTYGKNRIVTKLSKKDETNNLTADQPVLQYYYIFLYLPVDHNEGFMMIHTDSAEESISNFARNYIAKLFSIGDYQKPTMRIFAPKNFQDEYRQGAVVKSMSFQTTYVDNQIEDDDPIKNVMGDYEVKINITPKGEGDKGLDVMESIRNYIKQRFFGAENYKKQLEEFDKCTVKTENKNTKSRKTFDWNLRDSELTPVVYLDGKVAINEDGTVNLVALDTYCKDLFESVIIKELRPDLYVEGMA</sequence>
<comment type="caution">
    <text evidence="1">The sequence shown here is derived from an EMBL/GenBank/DDBJ whole genome shotgun (WGS) entry which is preliminary data.</text>
</comment>
<name>A0AA92TQJ6_9BACT</name>
<organism evidence="1 2">
    <name type="scientific">Segatella copri</name>
    <dbReference type="NCBI Taxonomy" id="165179"/>
    <lineage>
        <taxon>Bacteria</taxon>
        <taxon>Pseudomonadati</taxon>
        <taxon>Bacteroidota</taxon>
        <taxon>Bacteroidia</taxon>
        <taxon>Bacteroidales</taxon>
        <taxon>Prevotellaceae</taxon>
        <taxon>Segatella</taxon>
    </lineage>
</organism>
<gene>
    <name evidence="1" type="ORF">DWW35_11800</name>
</gene>